<dbReference type="SUPFAM" id="SSF52540">
    <property type="entry name" value="P-loop containing nucleoside triphosphate hydrolases"/>
    <property type="match status" value="1"/>
</dbReference>
<evidence type="ECO:0000256" key="11">
    <source>
        <dbReference type="SAM" id="Phobius"/>
    </source>
</evidence>
<dbReference type="InterPro" id="IPR036640">
    <property type="entry name" value="ABC1_TM_sf"/>
</dbReference>
<keyword evidence="8 11" id="KW-1133">Transmembrane helix</keyword>
<dbReference type="EMBL" id="QFRA01000003">
    <property type="protein sequence ID" value="PZR06160.1"/>
    <property type="molecule type" value="Genomic_DNA"/>
</dbReference>
<dbReference type="InterPro" id="IPR017871">
    <property type="entry name" value="ABC_transporter-like_CS"/>
</dbReference>
<comment type="caution">
    <text evidence="14">The sequence shown here is derived from an EMBL/GenBank/DDBJ whole genome shotgun (WGS) entry which is preliminary data.</text>
</comment>
<dbReference type="AlphaFoldDB" id="A0A2W5STJ9"/>
<keyword evidence="5 11" id="KW-0812">Transmembrane</keyword>
<feature type="transmembrane region" description="Helical" evidence="11">
    <location>
        <begin position="37"/>
        <end position="60"/>
    </location>
</feature>
<keyword evidence="4" id="KW-0997">Cell inner membrane</keyword>
<reference evidence="14 15" key="1">
    <citation type="submission" date="2017-08" db="EMBL/GenBank/DDBJ databases">
        <title>Infants hospitalized years apart are colonized by the same room-sourced microbial strains.</title>
        <authorList>
            <person name="Brooks B."/>
            <person name="Olm M.R."/>
            <person name="Firek B.A."/>
            <person name="Baker R."/>
            <person name="Thomas B.C."/>
            <person name="Morowitz M.J."/>
            <person name="Banfield J.F."/>
        </authorList>
    </citation>
    <scope>NUCLEOTIDE SEQUENCE [LARGE SCALE GENOMIC DNA]</scope>
    <source>
        <strain evidence="14">S2_003_000_R1_3</strain>
    </source>
</reference>
<dbReference type="PANTHER" id="PTHR24221:SF397">
    <property type="entry name" value="ABC TRANSPORTER, ATP-BINDING TRANSMEMBRANE PROTEIN"/>
    <property type="match status" value="1"/>
</dbReference>
<dbReference type="PANTHER" id="PTHR24221">
    <property type="entry name" value="ATP-BINDING CASSETTE SUB-FAMILY B"/>
    <property type="match status" value="1"/>
</dbReference>
<proteinExistence type="inferred from homology"/>
<protein>
    <submittedName>
        <fullName evidence="14">ABC transporter ATP-binding protein</fullName>
    </submittedName>
</protein>
<keyword evidence="6" id="KW-0547">Nucleotide-binding</keyword>
<sequence>MSSESQSTLAWARNLLLIKDFRHILTTEGYKRFIRSLWFAVVLGIIEGLGIFAVIPAITAYSNGDTSMGLTWPHWILVLIVLAIAGAIMTYAHQTTGYMAAMDLLRNCTINVGNKVARLPLGWFDRTVSSRLSILLTQSLMQVGEGAAHFLGPLVRGLTTMIVMTVLAWFWAWQLGLVFLIAIPVILLLTTATRALKRAGERMTVPTEIDFASRVTEFAHTQPSLRASGRAQSYEPLDHARSENYRSHNKDLWVSLAGNVISGIGAQAITVALIIVAVVLGTSGTLTPIATVAFIGVSLRFSKILEEIVGNTLAIEVARQPIGQVQEIMSAPELPTPNERVSLPEPATVTMKSATFGYQSGNPVIHDVSFTAPQHGLTAIVGPSGSGKTTLFRLIARFWDVDSGSVSVGGVDVKDQPTEQLMEQIAMVFQDVYLYDTTLYDNIKVGNDNATDDDVYHAGALAGVHEIAERLPGGWHSTVGEGGNRLSGGERQRVSIARALLKRAPIVLFDEATSALDPDNETHIEQAISDLRDRSTVLVIAHKLNTIRNADTIVVLDEDGKVVQVGTHDELIASSGMYQHLWSAREAAQGWSLI</sequence>
<evidence type="ECO:0000256" key="5">
    <source>
        <dbReference type="ARBA" id="ARBA00022692"/>
    </source>
</evidence>
<dbReference type="SUPFAM" id="SSF90123">
    <property type="entry name" value="ABC transporter transmembrane region"/>
    <property type="match status" value="1"/>
</dbReference>
<dbReference type="GO" id="GO:0005524">
    <property type="term" value="F:ATP binding"/>
    <property type="evidence" value="ECO:0007669"/>
    <property type="project" value="UniProtKB-KW"/>
</dbReference>
<evidence type="ECO:0000259" key="13">
    <source>
        <dbReference type="PROSITE" id="PS50929"/>
    </source>
</evidence>
<evidence type="ECO:0000313" key="14">
    <source>
        <dbReference type="EMBL" id="PZR06160.1"/>
    </source>
</evidence>
<dbReference type="PROSITE" id="PS50893">
    <property type="entry name" value="ABC_TRANSPORTER_2"/>
    <property type="match status" value="1"/>
</dbReference>
<dbReference type="Pfam" id="PF00664">
    <property type="entry name" value="ABC_membrane"/>
    <property type="match status" value="1"/>
</dbReference>
<keyword evidence="2" id="KW-0813">Transport</keyword>
<name>A0A2W5STJ9_9CORY</name>
<dbReference type="FunFam" id="3.40.50.300:FF:000221">
    <property type="entry name" value="Multidrug ABC transporter ATP-binding protein"/>
    <property type="match status" value="1"/>
</dbReference>
<dbReference type="GO" id="GO:0005886">
    <property type="term" value="C:plasma membrane"/>
    <property type="evidence" value="ECO:0007669"/>
    <property type="project" value="UniProtKB-SubCell"/>
</dbReference>
<dbReference type="RefSeq" id="WP_303734197.1">
    <property type="nucleotide sequence ID" value="NZ_CAKZHK010000007.1"/>
</dbReference>
<evidence type="ECO:0000256" key="6">
    <source>
        <dbReference type="ARBA" id="ARBA00022741"/>
    </source>
</evidence>
<dbReference type="InterPro" id="IPR003593">
    <property type="entry name" value="AAA+_ATPase"/>
</dbReference>
<dbReference type="Proteomes" id="UP000249432">
    <property type="component" value="Unassembled WGS sequence"/>
</dbReference>
<keyword evidence="3" id="KW-1003">Cell membrane</keyword>
<keyword evidence="7 14" id="KW-0067">ATP-binding</keyword>
<evidence type="ECO:0000313" key="15">
    <source>
        <dbReference type="Proteomes" id="UP000249432"/>
    </source>
</evidence>
<dbReference type="SMART" id="SM00382">
    <property type="entry name" value="AAA"/>
    <property type="match status" value="1"/>
</dbReference>
<dbReference type="Gene3D" id="1.20.1560.10">
    <property type="entry name" value="ABC transporter type 1, transmembrane domain"/>
    <property type="match status" value="1"/>
</dbReference>
<evidence type="ECO:0000256" key="3">
    <source>
        <dbReference type="ARBA" id="ARBA00022475"/>
    </source>
</evidence>
<accession>A0A2W5STJ9</accession>
<evidence type="ECO:0000256" key="9">
    <source>
        <dbReference type="ARBA" id="ARBA00023136"/>
    </source>
</evidence>
<feature type="domain" description="ABC transporter" evidence="12">
    <location>
        <begin position="349"/>
        <end position="584"/>
    </location>
</feature>
<keyword evidence="9 11" id="KW-0472">Membrane</keyword>
<feature type="domain" description="ABC transmembrane type-1" evidence="13">
    <location>
        <begin position="39"/>
        <end position="311"/>
    </location>
</feature>
<organism evidence="14 15">
    <name type="scientific">Corynebacterium kroppenstedtii</name>
    <dbReference type="NCBI Taxonomy" id="161879"/>
    <lineage>
        <taxon>Bacteria</taxon>
        <taxon>Bacillati</taxon>
        <taxon>Actinomycetota</taxon>
        <taxon>Actinomycetes</taxon>
        <taxon>Mycobacteriales</taxon>
        <taxon>Corynebacteriaceae</taxon>
        <taxon>Corynebacterium</taxon>
    </lineage>
</organism>
<dbReference type="Pfam" id="PF00005">
    <property type="entry name" value="ABC_tran"/>
    <property type="match status" value="1"/>
</dbReference>
<evidence type="ECO:0000256" key="10">
    <source>
        <dbReference type="ARBA" id="ARBA00023455"/>
    </source>
</evidence>
<dbReference type="PROSITE" id="PS00211">
    <property type="entry name" value="ABC_TRANSPORTER_1"/>
    <property type="match status" value="1"/>
</dbReference>
<comment type="similarity">
    <text evidence="10">Belongs to the ABC transporter superfamily. Siderophore-Fe(3+) uptake transporter (SIUT) (TC 3.A.1.21) family.</text>
</comment>
<feature type="transmembrane region" description="Helical" evidence="11">
    <location>
        <begin position="150"/>
        <end position="171"/>
    </location>
</feature>
<dbReference type="InterPro" id="IPR039421">
    <property type="entry name" value="Type_1_exporter"/>
</dbReference>
<dbReference type="InterPro" id="IPR011527">
    <property type="entry name" value="ABC1_TM_dom"/>
</dbReference>
<comment type="subcellular location">
    <subcellularLocation>
        <location evidence="1">Cell inner membrane</location>
        <topology evidence="1">Multi-pass membrane protein</topology>
    </subcellularLocation>
</comment>
<dbReference type="PROSITE" id="PS50929">
    <property type="entry name" value="ABC_TM1F"/>
    <property type="match status" value="1"/>
</dbReference>
<dbReference type="InterPro" id="IPR003439">
    <property type="entry name" value="ABC_transporter-like_ATP-bd"/>
</dbReference>
<evidence type="ECO:0000256" key="4">
    <source>
        <dbReference type="ARBA" id="ARBA00022519"/>
    </source>
</evidence>
<dbReference type="GO" id="GO:0016887">
    <property type="term" value="F:ATP hydrolysis activity"/>
    <property type="evidence" value="ECO:0007669"/>
    <property type="project" value="InterPro"/>
</dbReference>
<dbReference type="Gene3D" id="3.40.50.300">
    <property type="entry name" value="P-loop containing nucleotide triphosphate hydrolases"/>
    <property type="match status" value="1"/>
</dbReference>
<feature type="transmembrane region" description="Helical" evidence="11">
    <location>
        <begin position="177"/>
        <end position="196"/>
    </location>
</feature>
<evidence type="ECO:0000256" key="8">
    <source>
        <dbReference type="ARBA" id="ARBA00022989"/>
    </source>
</evidence>
<evidence type="ECO:0000256" key="2">
    <source>
        <dbReference type="ARBA" id="ARBA00022448"/>
    </source>
</evidence>
<feature type="transmembrane region" description="Helical" evidence="11">
    <location>
        <begin position="72"/>
        <end position="92"/>
    </location>
</feature>
<dbReference type="GO" id="GO:0034040">
    <property type="term" value="F:ATPase-coupled lipid transmembrane transporter activity"/>
    <property type="evidence" value="ECO:0007669"/>
    <property type="project" value="TreeGrafter"/>
</dbReference>
<evidence type="ECO:0000256" key="1">
    <source>
        <dbReference type="ARBA" id="ARBA00004429"/>
    </source>
</evidence>
<dbReference type="GO" id="GO:0140359">
    <property type="term" value="F:ABC-type transporter activity"/>
    <property type="evidence" value="ECO:0007669"/>
    <property type="project" value="InterPro"/>
</dbReference>
<dbReference type="InterPro" id="IPR027417">
    <property type="entry name" value="P-loop_NTPase"/>
</dbReference>
<evidence type="ECO:0000256" key="7">
    <source>
        <dbReference type="ARBA" id="ARBA00022840"/>
    </source>
</evidence>
<gene>
    <name evidence="14" type="ORF">DI525_02360</name>
</gene>
<evidence type="ECO:0000259" key="12">
    <source>
        <dbReference type="PROSITE" id="PS50893"/>
    </source>
</evidence>